<dbReference type="PANTHER" id="PTHR36486:SF2">
    <property type="entry name" value="OS01G0977800 PROTEIN"/>
    <property type="match status" value="1"/>
</dbReference>
<proteinExistence type="predicted"/>
<reference evidence="2 3" key="1">
    <citation type="submission" date="2019-06" db="EMBL/GenBank/DDBJ databases">
        <title>A chromosomal-level reference genome of Carpinus fangiana (Coryloideae, Betulaceae).</title>
        <authorList>
            <person name="Yang X."/>
            <person name="Wang Z."/>
            <person name="Zhang L."/>
            <person name="Hao G."/>
            <person name="Liu J."/>
            <person name="Yang Y."/>
        </authorList>
    </citation>
    <scope>NUCLEOTIDE SEQUENCE [LARGE SCALE GENOMIC DNA]</scope>
    <source>
        <strain evidence="2">Cfa_2016G</strain>
        <tissue evidence="2">Leaf</tissue>
    </source>
</reference>
<sequence length="284" mass="32011">MSQSVDLTFQDLAEMTQNVKAPEKKKPTTMEPISEAKTPIKGSHLTKIPSLDFSIGLQEAKLANHDHHHRLDHTAAGDLYRGHDRDHDHDHHSHATRAHGHRYVKGEESHRNHASPDHDHRSGCGINAYDDVSGMSSMATSSMYQERGGRRRPGIPHSNICMGEMTEGRKCIECLGRRFSQRYIQRAGQVRCCRRYPSMVKLAELKWAEKGPRKSGERAYGQGRSGMSMMSTGLRSPMTPRAHARSWHYPTLFCHGLALLPLCYPTSSPPPPFLTRPLFYLPNS</sequence>
<keyword evidence="3" id="KW-1185">Reference proteome</keyword>
<evidence type="ECO:0000313" key="2">
    <source>
        <dbReference type="EMBL" id="KAE8039418.1"/>
    </source>
</evidence>
<gene>
    <name evidence="2" type="ORF">FH972_011830</name>
</gene>
<name>A0A660KVK7_9ROSI</name>
<feature type="compositionally biased region" description="Basic and acidic residues" evidence="1">
    <location>
        <begin position="104"/>
        <end position="122"/>
    </location>
</feature>
<accession>A0A660KVK7</accession>
<dbReference type="Proteomes" id="UP000327013">
    <property type="component" value="Chromosome 4"/>
</dbReference>
<dbReference type="InterPro" id="IPR053057">
    <property type="entry name" value="XLG_GTP-binding"/>
</dbReference>
<dbReference type="OrthoDB" id="1746176at2759"/>
<dbReference type="PANTHER" id="PTHR36486">
    <property type="entry name" value="OS01G0977800 PROTEIN"/>
    <property type="match status" value="1"/>
</dbReference>
<dbReference type="AlphaFoldDB" id="A0A660KVK7"/>
<protein>
    <submittedName>
        <fullName evidence="2">Uncharacterized protein</fullName>
    </submittedName>
</protein>
<organism evidence="2 3">
    <name type="scientific">Carpinus fangiana</name>
    <dbReference type="NCBI Taxonomy" id="176857"/>
    <lineage>
        <taxon>Eukaryota</taxon>
        <taxon>Viridiplantae</taxon>
        <taxon>Streptophyta</taxon>
        <taxon>Embryophyta</taxon>
        <taxon>Tracheophyta</taxon>
        <taxon>Spermatophyta</taxon>
        <taxon>Magnoliopsida</taxon>
        <taxon>eudicotyledons</taxon>
        <taxon>Gunneridae</taxon>
        <taxon>Pentapetalae</taxon>
        <taxon>rosids</taxon>
        <taxon>fabids</taxon>
        <taxon>Fagales</taxon>
        <taxon>Betulaceae</taxon>
        <taxon>Carpinus</taxon>
    </lineage>
</organism>
<feature type="region of interest" description="Disordered" evidence="1">
    <location>
        <begin position="104"/>
        <end position="124"/>
    </location>
</feature>
<dbReference type="EMBL" id="CM017324">
    <property type="protein sequence ID" value="KAE8039418.1"/>
    <property type="molecule type" value="Genomic_DNA"/>
</dbReference>
<evidence type="ECO:0000313" key="3">
    <source>
        <dbReference type="Proteomes" id="UP000327013"/>
    </source>
</evidence>
<evidence type="ECO:0000256" key="1">
    <source>
        <dbReference type="SAM" id="MobiDB-lite"/>
    </source>
</evidence>